<dbReference type="InterPro" id="IPR044824">
    <property type="entry name" value="MAIN-like"/>
</dbReference>
<organism evidence="3 4">
    <name type="scientific">Stylosanthes scabra</name>
    <dbReference type="NCBI Taxonomy" id="79078"/>
    <lineage>
        <taxon>Eukaryota</taxon>
        <taxon>Viridiplantae</taxon>
        <taxon>Streptophyta</taxon>
        <taxon>Embryophyta</taxon>
        <taxon>Tracheophyta</taxon>
        <taxon>Spermatophyta</taxon>
        <taxon>Magnoliopsida</taxon>
        <taxon>eudicotyledons</taxon>
        <taxon>Gunneridae</taxon>
        <taxon>Pentapetalae</taxon>
        <taxon>rosids</taxon>
        <taxon>fabids</taxon>
        <taxon>Fabales</taxon>
        <taxon>Fabaceae</taxon>
        <taxon>Papilionoideae</taxon>
        <taxon>50 kb inversion clade</taxon>
        <taxon>dalbergioids sensu lato</taxon>
        <taxon>Dalbergieae</taxon>
        <taxon>Pterocarpus clade</taxon>
        <taxon>Stylosanthes</taxon>
    </lineage>
</organism>
<dbReference type="PANTHER" id="PTHR46033:SF8">
    <property type="entry name" value="PROTEIN MAINTENANCE OF MERISTEMS-LIKE"/>
    <property type="match status" value="1"/>
</dbReference>
<feature type="domain" description="Aminotransferase-like plant mobile" evidence="2">
    <location>
        <begin position="76"/>
        <end position="114"/>
    </location>
</feature>
<keyword evidence="4" id="KW-1185">Reference proteome</keyword>
<dbReference type="InterPro" id="IPR019557">
    <property type="entry name" value="AminoTfrase-like_pln_mobile"/>
</dbReference>
<dbReference type="Pfam" id="PF10536">
    <property type="entry name" value="PMD"/>
    <property type="match status" value="1"/>
</dbReference>
<accession>A0ABU6YSV2</accession>
<protein>
    <recommendedName>
        <fullName evidence="2">Aminotransferase-like plant mobile domain-containing protein</fullName>
    </recommendedName>
</protein>
<evidence type="ECO:0000313" key="3">
    <source>
        <dbReference type="EMBL" id="MED6213069.1"/>
    </source>
</evidence>
<dbReference type="PANTHER" id="PTHR46033">
    <property type="entry name" value="PROTEIN MAIN-LIKE 2"/>
    <property type="match status" value="1"/>
</dbReference>
<evidence type="ECO:0000313" key="4">
    <source>
        <dbReference type="Proteomes" id="UP001341840"/>
    </source>
</evidence>
<evidence type="ECO:0000259" key="2">
    <source>
        <dbReference type="Pfam" id="PF10536"/>
    </source>
</evidence>
<name>A0ABU6YSV2_9FABA</name>
<gene>
    <name evidence="3" type="ORF">PIB30_089711</name>
</gene>
<evidence type="ECO:0000256" key="1">
    <source>
        <dbReference type="SAM" id="MobiDB-lite"/>
    </source>
</evidence>
<dbReference type="Proteomes" id="UP001341840">
    <property type="component" value="Unassembled WGS sequence"/>
</dbReference>
<reference evidence="3 4" key="1">
    <citation type="journal article" date="2023" name="Plants (Basel)">
        <title>Bridging the Gap: Combining Genomics and Transcriptomics Approaches to Understand Stylosanthes scabra, an Orphan Legume from the Brazilian Caatinga.</title>
        <authorList>
            <person name="Ferreira-Neto J.R.C."/>
            <person name="da Silva M.D."/>
            <person name="Binneck E."/>
            <person name="de Melo N.F."/>
            <person name="da Silva R.H."/>
            <person name="de Melo A.L.T.M."/>
            <person name="Pandolfi V."/>
            <person name="Bustamante F.O."/>
            <person name="Brasileiro-Vidal A.C."/>
            <person name="Benko-Iseppon A.M."/>
        </authorList>
    </citation>
    <scope>NUCLEOTIDE SEQUENCE [LARGE SCALE GENOMIC DNA]</scope>
    <source>
        <tissue evidence="3">Leaves</tissue>
    </source>
</reference>
<comment type="caution">
    <text evidence="3">The sequence shown here is derived from an EMBL/GenBank/DDBJ whole genome shotgun (WGS) entry which is preliminary data.</text>
</comment>
<proteinExistence type="predicted"/>
<feature type="region of interest" description="Disordered" evidence="1">
    <location>
        <begin position="1"/>
        <end position="21"/>
    </location>
</feature>
<sequence length="114" mass="13069">MAARGRGRRGARDGAQQDEPTMDELVNLHRLNELWHIAGAFNAQREQVFLPRLCVFLMPPSAPLIPFIRQARFEHAVQLRDFSFVGALLSAFVESWRLETHSFHLPWGECTITL</sequence>
<dbReference type="EMBL" id="JASCZI010243347">
    <property type="protein sequence ID" value="MED6213069.1"/>
    <property type="molecule type" value="Genomic_DNA"/>
</dbReference>